<sequence length="179" mass="19335">MNIHIPLPIKMEGKTMSFFGKMKEGAAKAAEKAKETVEVTRLNAQISSKRKEIEKLQISIGESVYQAFLASDLSGSEETVVALCAQITERHQEIAVIELKIREIKNEKTCVCGAELAADTKFCPSCGHKFEIPAPKAELAEGDEAPALEEAAETKLCSKCEAKLEPGDRFCGSCGTSVA</sequence>
<dbReference type="AlphaFoldDB" id="A0A3B0AWM7"/>
<accession>A0A3B0AWM7</accession>
<evidence type="ECO:0000259" key="1">
    <source>
        <dbReference type="Pfam" id="PF12773"/>
    </source>
</evidence>
<keyword evidence="3" id="KW-1185">Reference proteome</keyword>
<feature type="domain" description="DZANK-type" evidence="1">
    <location>
        <begin position="112"/>
        <end position="175"/>
    </location>
</feature>
<name>A0A3B0AWM7_9BACL</name>
<reference evidence="2 3" key="1">
    <citation type="journal article" date="2007" name="Int. J. Syst. Evol. Microbiol.">
        <title>Paenibacillus ginsengarvi sp. nov., isolated from soil from ginseng cultivation.</title>
        <authorList>
            <person name="Yoon M.H."/>
            <person name="Ten L.N."/>
            <person name="Im W.T."/>
        </authorList>
    </citation>
    <scope>NUCLEOTIDE SEQUENCE [LARGE SCALE GENOMIC DNA]</scope>
    <source>
        <strain evidence="2 3">KCTC 13059</strain>
    </source>
</reference>
<dbReference type="InterPro" id="IPR025874">
    <property type="entry name" value="DZR"/>
</dbReference>
<organism evidence="2 3">
    <name type="scientific">Paenibacillus ginsengarvi</name>
    <dbReference type="NCBI Taxonomy" id="400777"/>
    <lineage>
        <taxon>Bacteria</taxon>
        <taxon>Bacillati</taxon>
        <taxon>Bacillota</taxon>
        <taxon>Bacilli</taxon>
        <taxon>Bacillales</taxon>
        <taxon>Paenibacillaceae</taxon>
        <taxon>Paenibacillus</taxon>
    </lineage>
</organism>
<evidence type="ECO:0000313" key="2">
    <source>
        <dbReference type="EMBL" id="RKN64893.1"/>
    </source>
</evidence>
<protein>
    <submittedName>
        <fullName evidence="2">Zinc ribbon domain-containing protein</fullName>
    </submittedName>
</protein>
<dbReference type="EMBL" id="RBAH01000040">
    <property type="protein sequence ID" value="RKN64893.1"/>
    <property type="molecule type" value="Genomic_DNA"/>
</dbReference>
<evidence type="ECO:0000313" key="3">
    <source>
        <dbReference type="Proteomes" id="UP000282311"/>
    </source>
</evidence>
<dbReference type="Pfam" id="PF12773">
    <property type="entry name" value="DZR"/>
    <property type="match status" value="1"/>
</dbReference>
<comment type="caution">
    <text evidence="2">The sequence shown here is derived from an EMBL/GenBank/DDBJ whole genome shotgun (WGS) entry which is preliminary data.</text>
</comment>
<dbReference type="Proteomes" id="UP000282311">
    <property type="component" value="Unassembled WGS sequence"/>
</dbReference>
<gene>
    <name evidence="2" type="ORF">D7M11_33425</name>
</gene>
<proteinExistence type="predicted"/>